<dbReference type="AlphaFoldDB" id="A0A498L8L3"/>
<proteinExistence type="predicted"/>
<organism evidence="1 2">
    <name type="scientific">Halorientalis pallida</name>
    <dbReference type="NCBI Taxonomy" id="2479928"/>
    <lineage>
        <taxon>Archaea</taxon>
        <taxon>Methanobacteriati</taxon>
        <taxon>Methanobacteriota</taxon>
        <taxon>Stenosarchaea group</taxon>
        <taxon>Halobacteria</taxon>
        <taxon>Halobacteriales</taxon>
        <taxon>Haloarculaceae</taxon>
        <taxon>Halorientalis</taxon>
    </lineage>
</organism>
<accession>A0A498L8L3</accession>
<dbReference type="EMBL" id="RDFA01000001">
    <property type="protein sequence ID" value="RXK51533.1"/>
    <property type="molecule type" value="Genomic_DNA"/>
</dbReference>
<protein>
    <submittedName>
        <fullName evidence="1">Uncharacterized protein</fullName>
    </submittedName>
</protein>
<dbReference type="Proteomes" id="UP000289691">
    <property type="component" value="Unassembled WGS sequence"/>
</dbReference>
<evidence type="ECO:0000313" key="1">
    <source>
        <dbReference type="EMBL" id="RXK51533.1"/>
    </source>
</evidence>
<gene>
    <name evidence="1" type="ORF">EAF64_02560</name>
</gene>
<name>A0A498L8L3_9EURY</name>
<keyword evidence="2" id="KW-1185">Reference proteome</keyword>
<reference evidence="1 2" key="1">
    <citation type="submission" date="2019-01" db="EMBL/GenBank/DDBJ databases">
        <title>Halorientalis sp. F13-25 a new haloarchaeum isolated from hypersaline water.</title>
        <authorList>
            <person name="Ana D.-V."/>
            <person name="Cristina S.-P."/>
            <person name="Antonio V."/>
        </authorList>
    </citation>
    <scope>NUCLEOTIDE SEQUENCE [LARGE SCALE GENOMIC DNA]</scope>
    <source>
        <strain evidence="1 2">F13-25</strain>
    </source>
</reference>
<dbReference type="RefSeq" id="WP_129067396.1">
    <property type="nucleotide sequence ID" value="NZ_RDFA01000001.1"/>
</dbReference>
<sequence length="92" mass="10601">MDKATYQDLSERLETNNYFRLDEFPDEKKPVVSAYLYGALHAGEVLSVQYQNKRYSIKETQGGLIDGNQGRQIDFQNLSDMLHDGAEVRIKE</sequence>
<comment type="caution">
    <text evidence="1">The sequence shown here is derived from an EMBL/GenBank/DDBJ whole genome shotgun (WGS) entry which is preliminary data.</text>
</comment>
<evidence type="ECO:0000313" key="2">
    <source>
        <dbReference type="Proteomes" id="UP000289691"/>
    </source>
</evidence>